<evidence type="ECO:0000313" key="1">
    <source>
        <dbReference type="EMBL" id="VFJ90234.1"/>
    </source>
</evidence>
<dbReference type="SUPFAM" id="SSF54786">
    <property type="entry name" value="YcfA/nrd intein domain"/>
    <property type="match status" value="1"/>
</dbReference>
<dbReference type="AlphaFoldDB" id="A0A450V2T9"/>
<evidence type="ECO:0000313" key="2">
    <source>
        <dbReference type="EMBL" id="VFJ92408.1"/>
    </source>
</evidence>
<accession>A0A450V2T9</accession>
<protein>
    <submittedName>
        <fullName evidence="3">mRNA interferase HicA</fullName>
    </submittedName>
</protein>
<dbReference type="EMBL" id="CAADFJ010000028">
    <property type="protein sequence ID" value="VFJ99006.1"/>
    <property type="molecule type" value="Genomic_DNA"/>
</dbReference>
<evidence type="ECO:0000313" key="3">
    <source>
        <dbReference type="EMBL" id="VFJ99006.1"/>
    </source>
</evidence>
<reference evidence="3" key="1">
    <citation type="submission" date="2019-02" db="EMBL/GenBank/DDBJ databases">
        <authorList>
            <person name="Gruber-Vodicka R. H."/>
            <person name="Seah K. B. B."/>
        </authorList>
    </citation>
    <scope>NUCLEOTIDE SEQUENCE</scope>
    <source>
        <strain evidence="3">BECK_SA2B12</strain>
        <strain evidence="1">BECK_SA2B15</strain>
        <strain evidence="2">BECK_SA2B20</strain>
    </source>
</reference>
<dbReference type="EMBL" id="CAADFI010000029">
    <property type="protein sequence ID" value="VFJ92408.1"/>
    <property type="molecule type" value="Genomic_DNA"/>
</dbReference>
<proteinExistence type="predicted"/>
<dbReference type="EMBL" id="CAADFG010000020">
    <property type="protein sequence ID" value="VFJ90234.1"/>
    <property type="molecule type" value="Genomic_DNA"/>
</dbReference>
<gene>
    <name evidence="1" type="ORF">BECKH772A_GA0070896_1002013</name>
    <name evidence="2" type="ORF">BECKH772B_GA0070898_1002913</name>
    <name evidence="3" type="ORF">BECKH772C_GA0070978_1002812</name>
</gene>
<organism evidence="3">
    <name type="scientific">Candidatus Kentrum eta</name>
    <dbReference type="NCBI Taxonomy" id="2126337"/>
    <lineage>
        <taxon>Bacteria</taxon>
        <taxon>Pseudomonadati</taxon>
        <taxon>Pseudomonadota</taxon>
        <taxon>Gammaproteobacteria</taxon>
        <taxon>Candidatus Kentrum</taxon>
    </lineage>
</organism>
<sequence>MKRNVLPRHLRGQGCVLLREGAKHSWWHNPVLNKRSAIPRHAEIQDVLAKELCKDLGVHPMK</sequence>
<name>A0A450V2T9_9GAMM</name>